<dbReference type="RefSeq" id="WP_200371141.1">
    <property type="nucleotide sequence ID" value="NZ_JAVMBO010000010.1"/>
</dbReference>
<dbReference type="Pfam" id="PF13505">
    <property type="entry name" value="OMP_b-brl"/>
    <property type="match status" value="1"/>
</dbReference>
<dbReference type="InterPro" id="IPR011250">
    <property type="entry name" value="OMP/PagP_B-barrel"/>
</dbReference>
<gene>
    <name evidence="4" type="ORF">RKA07_08230</name>
</gene>
<proteinExistence type="predicted"/>
<dbReference type="EMBL" id="JAVMBO010000010">
    <property type="protein sequence ID" value="MDS1310091.1"/>
    <property type="molecule type" value="Genomic_DNA"/>
</dbReference>
<evidence type="ECO:0000259" key="3">
    <source>
        <dbReference type="Pfam" id="PF13505"/>
    </source>
</evidence>
<accession>A0ABU2HHJ2</accession>
<keyword evidence="5" id="KW-1185">Reference proteome</keyword>
<reference evidence="4" key="1">
    <citation type="submission" date="2023-09" db="EMBL/GenBank/DDBJ databases">
        <title>Marinobacter sediminicola sp. nov. and Marinobacter maritimum sp. nov., isolated from marine sediment.</title>
        <authorList>
            <person name="An J."/>
        </authorList>
    </citation>
    <scope>NUCLEOTIDE SEQUENCE</scope>
    <source>
        <strain evidence="4">F60267</strain>
    </source>
</reference>
<evidence type="ECO:0000256" key="1">
    <source>
        <dbReference type="ARBA" id="ARBA00022729"/>
    </source>
</evidence>
<comment type="caution">
    <text evidence="4">The sequence shown here is derived from an EMBL/GenBank/DDBJ whole genome shotgun (WGS) entry which is preliminary data.</text>
</comment>
<organism evidence="4 5">
    <name type="scientific">Marinobacter xiaoshiensis</name>
    <dbReference type="NCBI Taxonomy" id="3073652"/>
    <lineage>
        <taxon>Bacteria</taxon>
        <taxon>Pseudomonadati</taxon>
        <taxon>Pseudomonadota</taxon>
        <taxon>Gammaproteobacteria</taxon>
        <taxon>Pseudomonadales</taxon>
        <taxon>Marinobacteraceae</taxon>
        <taxon>Marinobacter</taxon>
    </lineage>
</organism>
<dbReference type="SUPFAM" id="SSF56925">
    <property type="entry name" value="OMPA-like"/>
    <property type="match status" value="1"/>
</dbReference>
<sequence length="185" mass="19030">MGKIILAGSFVALMAAPVFASAQGNVQQAYAGVNYAFVTYEEEGLSEDIDLGALVAKVGTKVNPYFAAELRAGFGVADESASVGNVSVKVEIDYLVGGYGVLGIPNETPIYPYVVLGFTKGELTASAKGPGGSATVSASESDISYGVGANFDLSSNVQMNAEYMSYIDKDGAEISGISVGASYLF</sequence>
<feature type="signal peptide" evidence="2">
    <location>
        <begin position="1"/>
        <end position="20"/>
    </location>
</feature>
<keyword evidence="1 2" id="KW-0732">Signal</keyword>
<feature type="chain" id="PRO_5046628879" evidence="2">
    <location>
        <begin position="21"/>
        <end position="185"/>
    </location>
</feature>
<evidence type="ECO:0000313" key="5">
    <source>
        <dbReference type="Proteomes" id="UP001267407"/>
    </source>
</evidence>
<dbReference type="Gene3D" id="2.40.160.20">
    <property type="match status" value="1"/>
</dbReference>
<dbReference type="InterPro" id="IPR027385">
    <property type="entry name" value="Beta-barrel_OMP"/>
</dbReference>
<dbReference type="Proteomes" id="UP001267407">
    <property type="component" value="Unassembled WGS sequence"/>
</dbReference>
<evidence type="ECO:0000256" key="2">
    <source>
        <dbReference type="SAM" id="SignalP"/>
    </source>
</evidence>
<protein>
    <submittedName>
        <fullName evidence="4">Porin family protein</fullName>
    </submittedName>
</protein>
<evidence type="ECO:0000313" key="4">
    <source>
        <dbReference type="EMBL" id="MDS1310091.1"/>
    </source>
</evidence>
<feature type="domain" description="Outer membrane protein beta-barrel" evidence="3">
    <location>
        <begin position="10"/>
        <end position="185"/>
    </location>
</feature>
<name>A0ABU2HHJ2_9GAMM</name>